<feature type="region of interest" description="Disordered" evidence="1">
    <location>
        <begin position="116"/>
        <end position="150"/>
    </location>
</feature>
<name>A0A1M2VUL8_TRAPU</name>
<dbReference type="EMBL" id="MNAD01000670">
    <property type="protein sequence ID" value="OJT11222.1"/>
    <property type="molecule type" value="Genomic_DNA"/>
</dbReference>
<comment type="caution">
    <text evidence="2">The sequence shown here is derived from an EMBL/GenBank/DDBJ whole genome shotgun (WGS) entry which is preliminary data.</text>
</comment>
<dbReference type="OrthoDB" id="2351920at2759"/>
<dbReference type="Proteomes" id="UP000184267">
    <property type="component" value="Unassembled WGS sequence"/>
</dbReference>
<evidence type="ECO:0000313" key="2">
    <source>
        <dbReference type="EMBL" id="OJT11222.1"/>
    </source>
</evidence>
<keyword evidence="3" id="KW-1185">Reference proteome</keyword>
<evidence type="ECO:0000256" key="1">
    <source>
        <dbReference type="SAM" id="MobiDB-lite"/>
    </source>
</evidence>
<dbReference type="STRING" id="154538.A0A1M2VUL8"/>
<feature type="region of interest" description="Disordered" evidence="1">
    <location>
        <begin position="194"/>
        <end position="260"/>
    </location>
</feature>
<proteinExistence type="predicted"/>
<evidence type="ECO:0000313" key="3">
    <source>
        <dbReference type="Proteomes" id="UP000184267"/>
    </source>
</evidence>
<dbReference type="AlphaFoldDB" id="A0A1M2VUL8"/>
<sequence length="260" mass="29187">MGSGERDEGRPHWMPVWNEAFERRRKRARRRSSLNASKFGDRSSAYHRWLFAFKVLVLLAGGVEWLTGDLRRHFDDLTFCYLHMTRHDIEVLDTIGTPDYLDGDLSADDVDVVPHMRPPNPEESEVLPSQVHPSYPYGNPLSIKHPASLPRRPYDPASRALFEDMGYGGGGVNGSLRWRDLALDLLFPVDQAREEAEKAAQARKMASGTTSNHPPAQQPGPPPADQTIEDDEEENDENEDDEGDGEGEGEGESSFDDDED</sequence>
<gene>
    <name evidence="2" type="ORF">TRAPUB_12266</name>
</gene>
<protein>
    <submittedName>
        <fullName evidence="2">Uncharacterized protein</fullName>
    </submittedName>
</protein>
<feature type="compositionally biased region" description="Acidic residues" evidence="1">
    <location>
        <begin position="227"/>
        <end position="260"/>
    </location>
</feature>
<dbReference type="OMA" id="LTFCYLH"/>
<organism evidence="2 3">
    <name type="scientific">Trametes pubescens</name>
    <name type="common">White-rot fungus</name>
    <dbReference type="NCBI Taxonomy" id="154538"/>
    <lineage>
        <taxon>Eukaryota</taxon>
        <taxon>Fungi</taxon>
        <taxon>Dikarya</taxon>
        <taxon>Basidiomycota</taxon>
        <taxon>Agaricomycotina</taxon>
        <taxon>Agaricomycetes</taxon>
        <taxon>Polyporales</taxon>
        <taxon>Polyporaceae</taxon>
        <taxon>Trametes</taxon>
    </lineage>
</organism>
<accession>A0A1M2VUL8</accession>
<reference evidence="2 3" key="1">
    <citation type="submission" date="2016-10" db="EMBL/GenBank/DDBJ databases">
        <title>Genome sequence of the basidiomycete white-rot fungus Trametes pubescens.</title>
        <authorList>
            <person name="Makela M.R."/>
            <person name="Granchi Z."/>
            <person name="Peng M."/>
            <person name="De Vries R.P."/>
            <person name="Grigoriev I."/>
            <person name="Riley R."/>
            <person name="Hilden K."/>
        </authorList>
    </citation>
    <scope>NUCLEOTIDE SEQUENCE [LARGE SCALE GENOMIC DNA]</scope>
    <source>
        <strain evidence="2 3">FBCC735</strain>
    </source>
</reference>